<dbReference type="Gene3D" id="3.80.20.20">
    <property type="entry name" value="Receptor L-domain"/>
    <property type="match status" value="1"/>
</dbReference>
<evidence type="ECO:0000313" key="2">
    <source>
        <dbReference type="EMBL" id="EFB17986.1"/>
    </source>
</evidence>
<dbReference type="EMBL" id="GL192971">
    <property type="protein sequence ID" value="EFB17986.1"/>
    <property type="molecule type" value="Genomic_DNA"/>
</dbReference>
<sequence>MSPCGVVLGQGRTGGQGLDHGEGVTVAEAGDDCGSGLGSGLEQWRQPVCGPGIDIRNDYQQLKRLENCTVIEGYLHILLISKAEDYRSYRFPKLTVITEYLLLFRVAGLESLGDLFPNLTVIRGWKLFYNYALVIFEMTNLKDIGLYNLRNITRGAIRIEKNADLCYLSTVDWSLILDAVSNNYIVGNKPPKECGDLCPGTMEEKPLCEKTTINNEYNYRCWTTNRCQKSKDDAGSHVPVYQIFLTGQYWCVEWNGSPSSFSYRFLPHFLIDGYTWPARLPQVDEGEGPAFPAGAETGLWIVDEKAEEPLNFRLTLHGWGTSDPQLDLVPPRGFCHSSGYLQLYLAGPCVHGKPQSVVEELPEKAFKWSLERNGNWGGVQTPLQLIDTSQREARGKDILYESFSRMGLTLDAI</sequence>
<dbReference type="SUPFAM" id="SSF52058">
    <property type="entry name" value="L domain-like"/>
    <property type="match status" value="1"/>
</dbReference>
<dbReference type="AlphaFoldDB" id="D2HKR7"/>
<feature type="domain" description="Receptor L-domain" evidence="1">
    <location>
        <begin position="67"/>
        <end position="176"/>
    </location>
</feature>
<accession>D2HKR7</accession>
<reference evidence="2" key="1">
    <citation type="journal article" date="2010" name="Nature">
        <title>The sequence and de novo assembly of the giant panda genome.</title>
        <authorList>
            <person name="Li R."/>
            <person name="Fan W."/>
            <person name="Tian G."/>
            <person name="Zhu H."/>
            <person name="He L."/>
            <person name="Cai J."/>
            <person name="Huang Q."/>
            <person name="Cai Q."/>
            <person name="Li B."/>
            <person name="Bai Y."/>
            <person name="Zhang Z."/>
            <person name="Zhang Y."/>
            <person name="Wang W."/>
            <person name="Li J."/>
            <person name="Wei F."/>
            <person name="Li H."/>
            <person name="Jian M."/>
            <person name="Li J."/>
            <person name="Zhang Z."/>
            <person name="Nielsen R."/>
            <person name="Li D."/>
            <person name="Gu W."/>
            <person name="Yang Z."/>
            <person name="Xuan Z."/>
            <person name="Ryder O.A."/>
            <person name="Leung F.C."/>
            <person name="Zhou Y."/>
            <person name="Cao J."/>
            <person name="Sun X."/>
            <person name="Fu Y."/>
            <person name="Fang X."/>
            <person name="Guo X."/>
            <person name="Wang B."/>
            <person name="Hou R."/>
            <person name="Shen F."/>
            <person name="Mu B."/>
            <person name="Ni P."/>
            <person name="Lin R."/>
            <person name="Qian W."/>
            <person name="Wang G."/>
            <person name="Yu C."/>
            <person name="Nie W."/>
            <person name="Wang J."/>
            <person name="Wu Z."/>
            <person name="Liang H."/>
            <person name="Min J."/>
            <person name="Wu Q."/>
            <person name="Cheng S."/>
            <person name="Ruan J."/>
            <person name="Wang M."/>
            <person name="Shi Z."/>
            <person name="Wen M."/>
            <person name="Liu B."/>
            <person name="Ren X."/>
            <person name="Zheng H."/>
            <person name="Dong D."/>
            <person name="Cook K."/>
            <person name="Shan G."/>
            <person name="Zhang H."/>
            <person name="Kosiol C."/>
            <person name="Xie X."/>
            <person name="Lu Z."/>
            <person name="Zheng H."/>
            <person name="Li Y."/>
            <person name="Steiner C.C."/>
            <person name="Lam T.T."/>
            <person name="Lin S."/>
            <person name="Zhang Q."/>
            <person name="Li G."/>
            <person name="Tian J."/>
            <person name="Gong T."/>
            <person name="Liu H."/>
            <person name="Zhang D."/>
            <person name="Fang L."/>
            <person name="Ye C."/>
            <person name="Zhang J."/>
            <person name="Hu W."/>
            <person name="Xu A."/>
            <person name="Ren Y."/>
            <person name="Zhang G."/>
            <person name="Bruford M.W."/>
            <person name="Li Q."/>
            <person name="Ma L."/>
            <person name="Guo Y."/>
            <person name="An N."/>
            <person name="Hu Y."/>
            <person name="Zheng Y."/>
            <person name="Shi Y."/>
            <person name="Li Z."/>
            <person name="Liu Q."/>
            <person name="Chen Y."/>
            <person name="Zhao J."/>
            <person name="Qu N."/>
            <person name="Zhao S."/>
            <person name="Tian F."/>
            <person name="Wang X."/>
            <person name="Wang H."/>
            <person name="Xu L."/>
            <person name="Liu X."/>
            <person name="Vinar T."/>
            <person name="Wang Y."/>
            <person name="Lam T.W."/>
            <person name="Yiu S.M."/>
            <person name="Liu S."/>
            <person name="Zhang H."/>
            <person name="Li D."/>
            <person name="Huang Y."/>
            <person name="Wang X."/>
            <person name="Yang G."/>
            <person name="Jiang Z."/>
            <person name="Wang J."/>
            <person name="Qin N."/>
            <person name="Li L."/>
            <person name="Li J."/>
            <person name="Bolund L."/>
            <person name="Kristiansen K."/>
            <person name="Wong G.K."/>
            <person name="Olson M."/>
            <person name="Zhang X."/>
            <person name="Li S."/>
            <person name="Yang H."/>
            <person name="Wang J."/>
            <person name="Wang J."/>
        </authorList>
    </citation>
    <scope>NUCLEOTIDE SEQUENCE [LARGE SCALE GENOMIC DNA]</scope>
</reference>
<protein>
    <recommendedName>
        <fullName evidence="1">Receptor L-domain domain-containing protein</fullName>
    </recommendedName>
</protein>
<proteinExistence type="predicted"/>
<dbReference type="InParanoid" id="D2HKR7"/>
<name>D2HKR7_AILME</name>
<dbReference type="InterPro" id="IPR000494">
    <property type="entry name" value="Rcpt_L-dom"/>
</dbReference>
<dbReference type="InterPro" id="IPR036941">
    <property type="entry name" value="Rcpt_L-dom_sf"/>
</dbReference>
<organism evidence="2">
    <name type="scientific">Ailuropoda melanoleuca</name>
    <name type="common">Giant panda</name>
    <dbReference type="NCBI Taxonomy" id="9646"/>
    <lineage>
        <taxon>Eukaryota</taxon>
        <taxon>Metazoa</taxon>
        <taxon>Chordata</taxon>
        <taxon>Craniata</taxon>
        <taxon>Vertebrata</taxon>
        <taxon>Euteleostomi</taxon>
        <taxon>Mammalia</taxon>
        <taxon>Eutheria</taxon>
        <taxon>Laurasiatheria</taxon>
        <taxon>Carnivora</taxon>
        <taxon>Caniformia</taxon>
        <taxon>Ursidae</taxon>
        <taxon>Ailuropoda</taxon>
    </lineage>
</organism>
<evidence type="ECO:0000259" key="1">
    <source>
        <dbReference type="Pfam" id="PF01030"/>
    </source>
</evidence>
<gene>
    <name evidence="2" type="ORF">PANDA_011999</name>
</gene>
<dbReference type="Pfam" id="PF01030">
    <property type="entry name" value="Recep_L_domain"/>
    <property type="match status" value="1"/>
</dbReference>